<dbReference type="Proteomes" id="UP000692954">
    <property type="component" value="Unassembled WGS sequence"/>
</dbReference>
<sequence>MLKYLRVRIPDYADRQLHSSIDILDLYSVIIRDHQIEDQLKHILVKDTYEFETIFKSNITNMEIYTQLIQQNVDAFIDIQSFRFLLKGDIKSGRTHCLIGTPQDPGLLLIFTGHIFYRLEELKKLEKNDTFENRFNYKMFLKCYIRENNHYYDLLTNCKEPLIDFESVITFDSQLAFLKLLRIILKNNDQRKFATAKEYHNYQQNQGSFRLGQVTFDFILEKTSTTWYGVQEIKSAHFKFEIIDLQTPINLYDQDRVIYFINPALKYQNSTKMILRDSKFAKVFKQADKIDIQIIKNKFNFSNNSNDFSFKINKNYQKQRYIISFRKEIEKLNMMLDLKIDIIEQVQSQLKLDIQAIGKVITSVDIRVHIYIKFEEFLLSKFLLYQVSESFDICLPFQKKIEGILVKIKKIKKQKFLLSADYNDTSLETRVFKDIKRNLQDILNFIKDQVYTEQHRALNYQTIKNYIQEDFIQQLPEVQIEDIIQTELTQQSTNSQLPQLEKKHHRSKQNSLFIEKFKNSENVFSIDQILNIIKQTARSHQGISTVRNHIPPLKTDKCSLQQSTKQQLKLIKIDTTPRGVTLQSPIFINLDNDKTSQMIQKQKEFKCPEDYKKLNCIMNNNSKILNTMSQLNNDQLQNSVVSSEEIIKGFQNKVKLNKQQSLYKMPNLSINYLNCLERMVNLEIKSKQ</sequence>
<dbReference type="AlphaFoldDB" id="A0A8S1KWF5"/>
<dbReference type="GO" id="GO:0008017">
    <property type="term" value="F:microtubule binding"/>
    <property type="evidence" value="ECO:0007669"/>
    <property type="project" value="InterPro"/>
</dbReference>
<accession>A0A8S1KWF5</accession>
<proteinExistence type="predicted"/>
<protein>
    <recommendedName>
        <fullName evidence="1">Kinesin motor domain-containing protein</fullName>
    </recommendedName>
</protein>
<dbReference type="EMBL" id="CAJJDN010000013">
    <property type="protein sequence ID" value="CAD8059749.1"/>
    <property type="molecule type" value="Genomic_DNA"/>
</dbReference>
<gene>
    <name evidence="2" type="ORF">PSON_ATCC_30995.1.T0130432</name>
</gene>
<feature type="domain" description="Kinesin motor" evidence="1">
    <location>
        <begin position="35"/>
        <end position="158"/>
    </location>
</feature>
<evidence type="ECO:0000313" key="3">
    <source>
        <dbReference type="Proteomes" id="UP000692954"/>
    </source>
</evidence>
<dbReference type="GO" id="GO:0003777">
    <property type="term" value="F:microtubule motor activity"/>
    <property type="evidence" value="ECO:0007669"/>
    <property type="project" value="InterPro"/>
</dbReference>
<dbReference type="Pfam" id="PF00225">
    <property type="entry name" value="Kinesin"/>
    <property type="match status" value="1"/>
</dbReference>
<dbReference type="InterPro" id="IPR001752">
    <property type="entry name" value="Kinesin_motor_dom"/>
</dbReference>
<dbReference type="GO" id="GO:0007018">
    <property type="term" value="P:microtubule-based movement"/>
    <property type="evidence" value="ECO:0007669"/>
    <property type="project" value="InterPro"/>
</dbReference>
<name>A0A8S1KWF5_9CILI</name>
<keyword evidence="3" id="KW-1185">Reference proteome</keyword>
<dbReference type="GO" id="GO:0005524">
    <property type="term" value="F:ATP binding"/>
    <property type="evidence" value="ECO:0007669"/>
    <property type="project" value="InterPro"/>
</dbReference>
<organism evidence="2 3">
    <name type="scientific">Paramecium sonneborni</name>
    <dbReference type="NCBI Taxonomy" id="65129"/>
    <lineage>
        <taxon>Eukaryota</taxon>
        <taxon>Sar</taxon>
        <taxon>Alveolata</taxon>
        <taxon>Ciliophora</taxon>
        <taxon>Intramacronucleata</taxon>
        <taxon>Oligohymenophorea</taxon>
        <taxon>Peniculida</taxon>
        <taxon>Parameciidae</taxon>
        <taxon>Paramecium</taxon>
    </lineage>
</organism>
<evidence type="ECO:0000259" key="1">
    <source>
        <dbReference type="Pfam" id="PF00225"/>
    </source>
</evidence>
<evidence type="ECO:0000313" key="2">
    <source>
        <dbReference type="EMBL" id="CAD8059749.1"/>
    </source>
</evidence>
<dbReference type="OrthoDB" id="297823at2759"/>
<comment type="caution">
    <text evidence="2">The sequence shown here is derived from an EMBL/GenBank/DDBJ whole genome shotgun (WGS) entry which is preliminary data.</text>
</comment>
<reference evidence="2" key="1">
    <citation type="submission" date="2021-01" db="EMBL/GenBank/DDBJ databases">
        <authorList>
            <consortium name="Genoscope - CEA"/>
            <person name="William W."/>
        </authorList>
    </citation>
    <scope>NUCLEOTIDE SEQUENCE</scope>
</reference>